<dbReference type="AlphaFoldDB" id="A0A975HDR2"/>
<evidence type="ECO:0000256" key="1">
    <source>
        <dbReference type="ARBA" id="ARBA00006484"/>
    </source>
</evidence>
<dbReference type="InterPro" id="IPR057326">
    <property type="entry name" value="KR_dom"/>
</dbReference>
<evidence type="ECO:0000259" key="3">
    <source>
        <dbReference type="SMART" id="SM00822"/>
    </source>
</evidence>
<dbReference type="InterPro" id="IPR036291">
    <property type="entry name" value="NAD(P)-bd_dom_sf"/>
</dbReference>
<name>A0A975HDR2_9SPHN</name>
<gene>
    <name evidence="4" type="ORF">HRJ34_25000</name>
</gene>
<dbReference type="PROSITE" id="PS00061">
    <property type="entry name" value="ADH_SHORT"/>
    <property type="match status" value="1"/>
</dbReference>
<dbReference type="CDD" id="cd05233">
    <property type="entry name" value="SDR_c"/>
    <property type="match status" value="1"/>
</dbReference>
<organism evidence="4 5">
    <name type="scientific">Rhizorhabdus wittichii</name>
    <dbReference type="NCBI Taxonomy" id="160791"/>
    <lineage>
        <taxon>Bacteria</taxon>
        <taxon>Pseudomonadati</taxon>
        <taxon>Pseudomonadota</taxon>
        <taxon>Alphaproteobacteria</taxon>
        <taxon>Sphingomonadales</taxon>
        <taxon>Sphingomonadaceae</taxon>
        <taxon>Rhizorhabdus</taxon>
    </lineage>
</organism>
<sequence>MGMSADLAGLVAVVTGAAGGIGAATAAQLAERGARVLAVDRKPAPEEMGTGGAGELSFLQVDLMDEDAPDRIIDHVRARFGALDILVNNAALIGEGASIERFSLDDLRRTFEVNVIVPFRLCAAATPLLKQSGQGRIVNVGSVNSIMASKAGASVYVASKHAIAGLTKALAAELGPYGITANYVLPGPTLTPMSAALGDAWREHYASRVPMGRLLEPDDIAGGIGFLVGAAAAMVNGHGLAVDGGMLAVLA</sequence>
<evidence type="ECO:0000313" key="4">
    <source>
        <dbReference type="EMBL" id="QTH21538.1"/>
    </source>
</evidence>
<evidence type="ECO:0000256" key="2">
    <source>
        <dbReference type="ARBA" id="ARBA00023002"/>
    </source>
</evidence>
<dbReference type="PRINTS" id="PR00080">
    <property type="entry name" value="SDRFAMILY"/>
</dbReference>
<dbReference type="PRINTS" id="PR00081">
    <property type="entry name" value="GDHRDH"/>
</dbReference>
<evidence type="ECO:0000313" key="5">
    <source>
        <dbReference type="Proteomes" id="UP000664914"/>
    </source>
</evidence>
<dbReference type="SUPFAM" id="SSF51735">
    <property type="entry name" value="NAD(P)-binding Rossmann-fold domains"/>
    <property type="match status" value="1"/>
</dbReference>
<dbReference type="Pfam" id="PF13561">
    <property type="entry name" value="adh_short_C2"/>
    <property type="match status" value="1"/>
</dbReference>
<comment type="similarity">
    <text evidence="1">Belongs to the short-chain dehydrogenases/reductases (SDR) family.</text>
</comment>
<dbReference type="PANTHER" id="PTHR42760:SF133">
    <property type="entry name" value="3-OXOACYL-[ACYL-CARRIER-PROTEIN] REDUCTASE"/>
    <property type="match status" value="1"/>
</dbReference>
<dbReference type="PANTHER" id="PTHR42760">
    <property type="entry name" value="SHORT-CHAIN DEHYDROGENASES/REDUCTASES FAMILY MEMBER"/>
    <property type="match status" value="1"/>
</dbReference>
<dbReference type="InterPro" id="IPR020904">
    <property type="entry name" value="Sc_DH/Rdtase_CS"/>
</dbReference>
<dbReference type="EMBL" id="CP059319">
    <property type="protein sequence ID" value="QTH21538.1"/>
    <property type="molecule type" value="Genomic_DNA"/>
</dbReference>
<reference evidence="4" key="1">
    <citation type="submission" date="2020-07" db="EMBL/GenBank/DDBJ databases">
        <authorList>
            <person name="Camacho E."/>
        </authorList>
    </citation>
    <scope>NUCLEOTIDE SEQUENCE</scope>
    <source>
        <strain evidence="4">MPO218</strain>
    </source>
</reference>
<dbReference type="InterPro" id="IPR002347">
    <property type="entry name" value="SDR_fam"/>
</dbReference>
<dbReference type="Proteomes" id="UP000664914">
    <property type="component" value="Chromosome"/>
</dbReference>
<keyword evidence="2" id="KW-0560">Oxidoreductase</keyword>
<dbReference type="Gene3D" id="3.40.50.720">
    <property type="entry name" value="NAD(P)-binding Rossmann-like Domain"/>
    <property type="match status" value="1"/>
</dbReference>
<accession>A0A975HDR2</accession>
<feature type="domain" description="Ketoreductase" evidence="3">
    <location>
        <begin position="10"/>
        <end position="189"/>
    </location>
</feature>
<protein>
    <submittedName>
        <fullName evidence="4">SDR family oxidoreductase</fullName>
    </submittedName>
</protein>
<dbReference type="SMART" id="SM00822">
    <property type="entry name" value="PKS_KR"/>
    <property type="match status" value="1"/>
</dbReference>
<reference evidence="4" key="2">
    <citation type="submission" date="2021-04" db="EMBL/GenBank/DDBJ databases">
        <title>Isolation and genomic analysis of the ibuprofen-degrading bacterium Sphingomonas strain MPO218.</title>
        <authorList>
            <person name="Aulestia M."/>
            <person name="Flores A."/>
            <person name="Mangas E.L."/>
            <person name="Perez-Pulido A.J."/>
            <person name="Santero E."/>
            <person name="Camacho E.M."/>
        </authorList>
    </citation>
    <scope>NUCLEOTIDE SEQUENCE</scope>
    <source>
        <strain evidence="4">MPO218</strain>
    </source>
</reference>
<dbReference type="FunFam" id="3.40.50.720:FF:000084">
    <property type="entry name" value="Short-chain dehydrogenase reductase"/>
    <property type="match status" value="1"/>
</dbReference>
<proteinExistence type="inferred from homology"/>
<dbReference type="GO" id="GO:0016616">
    <property type="term" value="F:oxidoreductase activity, acting on the CH-OH group of donors, NAD or NADP as acceptor"/>
    <property type="evidence" value="ECO:0007669"/>
    <property type="project" value="UniProtKB-ARBA"/>
</dbReference>